<evidence type="ECO:0000313" key="2">
    <source>
        <dbReference type="EMBL" id="KDN39523.1"/>
    </source>
</evidence>
<evidence type="ECO:0000313" key="3">
    <source>
        <dbReference type="Proteomes" id="UP000027361"/>
    </source>
</evidence>
<dbReference type="Proteomes" id="UP000027361">
    <property type="component" value="Unassembled WGS sequence"/>
</dbReference>
<feature type="region of interest" description="Disordered" evidence="1">
    <location>
        <begin position="254"/>
        <end position="291"/>
    </location>
</feature>
<organism evidence="2 3">
    <name type="scientific">Tilletiaria anomala (strain ATCC 24038 / CBS 436.72 / UBC 951)</name>
    <dbReference type="NCBI Taxonomy" id="1037660"/>
    <lineage>
        <taxon>Eukaryota</taxon>
        <taxon>Fungi</taxon>
        <taxon>Dikarya</taxon>
        <taxon>Basidiomycota</taxon>
        <taxon>Ustilaginomycotina</taxon>
        <taxon>Exobasidiomycetes</taxon>
        <taxon>Georgefischeriales</taxon>
        <taxon>Tilletiariaceae</taxon>
        <taxon>Tilletiaria</taxon>
    </lineage>
</organism>
<accession>A0A066VGU5</accession>
<dbReference type="GeneID" id="25266681"/>
<keyword evidence="3" id="KW-1185">Reference proteome</keyword>
<name>A0A066VGU5_TILAU</name>
<dbReference type="InParanoid" id="A0A066VGU5"/>
<dbReference type="HOGENOM" id="CLU_957071_0_0_1"/>
<dbReference type="Pfam" id="PF14223">
    <property type="entry name" value="Retrotran_gag_2"/>
    <property type="match status" value="1"/>
</dbReference>
<dbReference type="RefSeq" id="XP_013241068.1">
    <property type="nucleotide sequence ID" value="XM_013385614.1"/>
</dbReference>
<protein>
    <submittedName>
        <fullName evidence="2">Uncharacterized protein</fullName>
    </submittedName>
</protein>
<comment type="caution">
    <text evidence="2">The sequence shown here is derived from an EMBL/GenBank/DDBJ whole genome shotgun (WGS) entry which is preliminary data.</text>
</comment>
<proteinExistence type="predicted"/>
<reference evidence="2 3" key="1">
    <citation type="submission" date="2014-05" db="EMBL/GenBank/DDBJ databases">
        <title>Draft genome sequence of a rare smut relative, Tilletiaria anomala UBC 951.</title>
        <authorList>
            <consortium name="DOE Joint Genome Institute"/>
            <person name="Toome M."/>
            <person name="Kuo A."/>
            <person name="Henrissat B."/>
            <person name="Lipzen A."/>
            <person name="Tritt A."/>
            <person name="Yoshinaga Y."/>
            <person name="Zane M."/>
            <person name="Barry K."/>
            <person name="Grigoriev I.V."/>
            <person name="Spatafora J.W."/>
            <person name="Aimea M.C."/>
        </authorList>
    </citation>
    <scope>NUCLEOTIDE SEQUENCE [LARGE SCALE GENOMIC DNA]</scope>
    <source>
        <strain evidence="2 3">UBC 951</strain>
    </source>
</reference>
<dbReference type="AlphaFoldDB" id="A0A066VGU5"/>
<evidence type="ECO:0000256" key="1">
    <source>
        <dbReference type="SAM" id="MobiDB-lite"/>
    </source>
</evidence>
<gene>
    <name evidence="2" type="ORF">K437DRAFT_275981</name>
</gene>
<sequence length="291" mass="32153">MTTVPSLALVIDDEITGSICMVKASKALWLSTLKAKYQSTKGVALFILKRVFWSDKKGSSESIQEYPDHVAMMCGKVKAQGNDMSKPDYCLATHIGLDSCYNNHFKVLEQLDDQLTREHNDATLLQEELRQQCYSVSTALTNQAKDYPVITFANGTTLNAVAQGDNGLICVKTNKGNIVDIYLKNATEVKKESSGASSLLGNVWVHTLADCKNVADIINNWIRQVEKATSKENKVLCSGNSGEYVGMRVQQPLQHHSIPHKRSAPYTSQPNYIQHDPSMDQRVDAENGTLG</sequence>
<dbReference type="EMBL" id="JMSN01000103">
    <property type="protein sequence ID" value="KDN39523.1"/>
    <property type="molecule type" value="Genomic_DNA"/>
</dbReference>